<name>A0ABS1KW55_9BACT</name>
<comment type="caution">
    <text evidence="3">The sequence shown here is derived from an EMBL/GenBank/DDBJ whole genome shotgun (WGS) entry which is preliminary data.</text>
</comment>
<evidence type="ECO:0000313" key="3">
    <source>
        <dbReference type="EMBL" id="MBL0743428.1"/>
    </source>
</evidence>
<feature type="transmembrane region" description="Helical" evidence="1">
    <location>
        <begin position="63"/>
        <end position="86"/>
    </location>
</feature>
<protein>
    <submittedName>
        <fullName evidence="3">Adenylate/guanylate cyclase domain-containing protein</fullName>
    </submittedName>
</protein>
<evidence type="ECO:0000313" key="4">
    <source>
        <dbReference type="Proteomes" id="UP000613030"/>
    </source>
</evidence>
<dbReference type="CDD" id="cd07302">
    <property type="entry name" value="CHD"/>
    <property type="match status" value="1"/>
</dbReference>
<dbReference type="InterPro" id="IPR001054">
    <property type="entry name" value="A/G_cyclase"/>
</dbReference>
<dbReference type="Gene3D" id="3.30.70.1230">
    <property type="entry name" value="Nucleotide cyclase"/>
    <property type="match status" value="1"/>
</dbReference>
<sequence length="372" mass="42393">MSQREYTFWAKALSSRYPALTFVSIQINFWIAANIFLTVILYLHDLMTSKVNHVPAAYDLKGLLILAVSIGIVYGLILGLADYYLFQGYFRNKSLGKVLFIKTGISLAGIIAIITITRSVYTNGFMSAVMGNPMPDNEELFRSTFHLLIFYYFFMTLLISVINMVNKKFGPGVVIPLLFGKYRNPKEEHRIFMFMDLKGSTTLAERLGHLKYSALIQDSFLDINFAIRTVHTEIYQYVGDEIVLTWPMQYGLDNATFIRFYFECEKRFHEKSKYYLDKYGTLPLFKAGVHMGIVAAVEIGEIKKDIAYHGDTLNTAARIQSLCNEYHKNLLVSDTVIAAMNGLPGYKIDKLGVVKLKGREEEIEIVSVEPVF</sequence>
<feature type="transmembrane region" description="Helical" evidence="1">
    <location>
        <begin position="141"/>
        <end position="162"/>
    </location>
</feature>
<dbReference type="PROSITE" id="PS50125">
    <property type="entry name" value="GUANYLATE_CYCLASE_2"/>
    <property type="match status" value="1"/>
</dbReference>
<dbReference type="EMBL" id="JAERRB010000007">
    <property type="protein sequence ID" value="MBL0743428.1"/>
    <property type="molecule type" value="Genomic_DNA"/>
</dbReference>
<organism evidence="3 4">
    <name type="scientific">Chryseolinea lacunae</name>
    <dbReference type="NCBI Taxonomy" id="2801331"/>
    <lineage>
        <taxon>Bacteria</taxon>
        <taxon>Pseudomonadati</taxon>
        <taxon>Bacteroidota</taxon>
        <taxon>Cytophagia</taxon>
        <taxon>Cytophagales</taxon>
        <taxon>Fulvivirgaceae</taxon>
        <taxon>Chryseolinea</taxon>
    </lineage>
</organism>
<feature type="domain" description="Guanylate cyclase" evidence="2">
    <location>
        <begin position="191"/>
        <end position="320"/>
    </location>
</feature>
<dbReference type="Proteomes" id="UP000613030">
    <property type="component" value="Unassembled WGS sequence"/>
</dbReference>
<keyword evidence="1" id="KW-1133">Transmembrane helix</keyword>
<dbReference type="Pfam" id="PF00211">
    <property type="entry name" value="Guanylate_cyc"/>
    <property type="match status" value="1"/>
</dbReference>
<evidence type="ECO:0000259" key="2">
    <source>
        <dbReference type="PROSITE" id="PS50125"/>
    </source>
</evidence>
<accession>A0ABS1KW55</accession>
<keyword evidence="4" id="KW-1185">Reference proteome</keyword>
<feature type="transmembrane region" description="Helical" evidence="1">
    <location>
        <begin position="98"/>
        <end position="121"/>
    </location>
</feature>
<keyword evidence="1" id="KW-0472">Membrane</keyword>
<keyword evidence="1" id="KW-0812">Transmembrane</keyword>
<gene>
    <name evidence="3" type="ORF">JI741_19505</name>
</gene>
<dbReference type="RefSeq" id="WP_202012775.1">
    <property type="nucleotide sequence ID" value="NZ_JAERRB010000007.1"/>
</dbReference>
<evidence type="ECO:0000256" key="1">
    <source>
        <dbReference type="SAM" id="Phobius"/>
    </source>
</evidence>
<feature type="transmembrane region" description="Helical" evidence="1">
    <location>
        <begin position="20"/>
        <end position="43"/>
    </location>
</feature>
<dbReference type="InterPro" id="IPR029787">
    <property type="entry name" value="Nucleotide_cyclase"/>
</dbReference>
<proteinExistence type="predicted"/>
<reference evidence="3 4" key="1">
    <citation type="submission" date="2021-01" db="EMBL/GenBank/DDBJ databases">
        <title>Chryseolinea sp. Jin1 Genome sequencing and assembly.</title>
        <authorList>
            <person name="Kim I."/>
        </authorList>
    </citation>
    <scope>NUCLEOTIDE SEQUENCE [LARGE SCALE GENOMIC DNA]</scope>
    <source>
        <strain evidence="3 4">Jin1</strain>
    </source>
</reference>
<dbReference type="SUPFAM" id="SSF55073">
    <property type="entry name" value="Nucleotide cyclase"/>
    <property type="match status" value="1"/>
</dbReference>